<dbReference type="AlphaFoldDB" id="A0AAW4UB08"/>
<dbReference type="Gene3D" id="3.30.750.24">
    <property type="entry name" value="STAS domain"/>
    <property type="match status" value="1"/>
</dbReference>
<gene>
    <name evidence="2" type="ORF">LIY65_08990</name>
</gene>
<dbReference type="EMBL" id="JAJCGD010000026">
    <property type="protein sequence ID" value="MCB6828826.1"/>
    <property type="molecule type" value="Genomic_DNA"/>
</dbReference>
<reference evidence="2" key="1">
    <citation type="submission" date="2021-10" db="EMBL/GenBank/DDBJ databases">
        <title>Collection of gut derived symbiotic bacterial strains cultured from healthy donors.</title>
        <authorList>
            <person name="Lin H."/>
            <person name="Littmann E."/>
            <person name="Claire K."/>
            <person name="Pamer E."/>
        </authorList>
    </citation>
    <scope>NUCLEOTIDE SEQUENCE</scope>
    <source>
        <strain evidence="2">MSK.7.16</strain>
    </source>
</reference>
<evidence type="ECO:0000313" key="2">
    <source>
        <dbReference type="EMBL" id="MCB6828826.1"/>
    </source>
</evidence>
<name>A0AAW4UB08_9FIRM</name>
<dbReference type="PROSITE" id="PS50801">
    <property type="entry name" value="STAS"/>
    <property type="match status" value="1"/>
</dbReference>
<accession>A0AAW4UB08</accession>
<evidence type="ECO:0000313" key="3">
    <source>
        <dbReference type="Proteomes" id="UP001198190"/>
    </source>
</evidence>
<dbReference type="SUPFAM" id="SSF52091">
    <property type="entry name" value="SpoIIaa-like"/>
    <property type="match status" value="1"/>
</dbReference>
<feature type="domain" description="STAS" evidence="1">
    <location>
        <begin position="1"/>
        <end position="96"/>
    </location>
</feature>
<sequence length="96" mass="10735">MKYITTEGSTAIIKVNGILGINVVRTLEDEFSRAQEIGCNNVIYDLSNTESIDSVGLACMMNINKKIKERPKLKNVNTIIRGLLETSELIEDFDVE</sequence>
<proteinExistence type="predicted"/>
<dbReference type="Pfam" id="PF01740">
    <property type="entry name" value="STAS"/>
    <property type="match status" value="1"/>
</dbReference>
<comment type="caution">
    <text evidence="2">The sequence shown here is derived from an EMBL/GenBank/DDBJ whole genome shotgun (WGS) entry which is preliminary data.</text>
</comment>
<organism evidence="2 3">
    <name type="scientific">Megamonas funiformis</name>
    <dbReference type="NCBI Taxonomy" id="437897"/>
    <lineage>
        <taxon>Bacteria</taxon>
        <taxon>Bacillati</taxon>
        <taxon>Bacillota</taxon>
        <taxon>Negativicutes</taxon>
        <taxon>Selenomonadales</taxon>
        <taxon>Selenomonadaceae</taxon>
        <taxon>Megamonas</taxon>
    </lineage>
</organism>
<dbReference type="CDD" id="cd07043">
    <property type="entry name" value="STAS_anti-anti-sigma_factors"/>
    <property type="match status" value="1"/>
</dbReference>
<protein>
    <submittedName>
        <fullName evidence="2">STAS domain-containing protein</fullName>
    </submittedName>
</protein>
<dbReference type="Proteomes" id="UP001198190">
    <property type="component" value="Unassembled WGS sequence"/>
</dbReference>
<dbReference type="InterPro" id="IPR002645">
    <property type="entry name" value="STAS_dom"/>
</dbReference>
<evidence type="ECO:0000259" key="1">
    <source>
        <dbReference type="PROSITE" id="PS50801"/>
    </source>
</evidence>
<dbReference type="InterPro" id="IPR036513">
    <property type="entry name" value="STAS_dom_sf"/>
</dbReference>